<feature type="region of interest" description="Disordered" evidence="1">
    <location>
        <begin position="170"/>
        <end position="198"/>
    </location>
</feature>
<feature type="compositionally biased region" description="Basic residues" evidence="1">
    <location>
        <begin position="96"/>
        <end position="108"/>
    </location>
</feature>
<dbReference type="STRING" id="86630.A0A367IUE9"/>
<accession>A0A367IUE9</accession>
<sequence length="406" mass="45722">MSSFTIKTTFQSMPNSKYSDEFTETDNDEYEPIQVTSWGSAAPSNWNSLVDTSVRLKPGGIGTGNLHRKGSNYVPISEEEVLSRRLKNPPPGHGKNNNKKKKRGKKVKVPMTSVRTEPKISTTNESGWGNAAQLICTPFWLDKSQRTPPNPPAPTEHNWQEHRAINLYHKEQQQQPNIPRDTNNDTKNDHDTSSTTDTDVWKFSSSVLSESKPIIQPTAPASFKEAWCANGDKSSSVTVDKTKWNIHAQEFTMAKTKWNTQAKEFTLHKPTSHNNTISHASSTSSNLLQKKPMTTNISATSSLDTNHSVDPLKVNHHSKKTVEKDTTKQVVEKELTLFDKPVWFNITIQLAAGMNVKLCVYEDSEPTDIVNTFMKYHHITANDTARKGIIKTLEKLIKVRKETIQQ</sequence>
<gene>
    <name evidence="2" type="ORF">CU097_002824</name>
</gene>
<dbReference type="EMBL" id="PJQL01003514">
    <property type="protein sequence ID" value="RCH81256.1"/>
    <property type="molecule type" value="Genomic_DNA"/>
</dbReference>
<feature type="region of interest" description="Disordered" evidence="1">
    <location>
        <begin position="80"/>
        <end position="112"/>
    </location>
</feature>
<proteinExistence type="predicted"/>
<protein>
    <submittedName>
        <fullName evidence="2">Uncharacterized protein</fullName>
    </submittedName>
</protein>
<evidence type="ECO:0000313" key="3">
    <source>
        <dbReference type="Proteomes" id="UP000252139"/>
    </source>
</evidence>
<comment type="caution">
    <text evidence="2">The sequence shown here is derived from an EMBL/GenBank/DDBJ whole genome shotgun (WGS) entry which is preliminary data.</text>
</comment>
<dbReference type="OrthoDB" id="2273669at2759"/>
<dbReference type="AlphaFoldDB" id="A0A367IUE9"/>
<name>A0A367IUE9_RHIAZ</name>
<feature type="compositionally biased region" description="Polar residues" evidence="1">
    <location>
        <begin position="1"/>
        <end position="17"/>
    </location>
</feature>
<evidence type="ECO:0000256" key="1">
    <source>
        <dbReference type="SAM" id="MobiDB-lite"/>
    </source>
</evidence>
<feature type="region of interest" description="Disordered" evidence="1">
    <location>
        <begin position="1"/>
        <end position="25"/>
    </location>
</feature>
<evidence type="ECO:0000313" key="2">
    <source>
        <dbReference type="EMBL" id="RCH81256.1"/>
    </source>
</evidence>
<reference evidence="2 3" key="1">
    <citation type="journal article" date="2018" name="G3 (Bethesda)">
        <title>Phylogenetic and Phylogenomic Definition of Rhizopus Species.</title>
        <authorList>
            <person name="Gryganskyi A.P."/>
            <person name="Golan J."/>
            <person name="Dolatabadi S."/>
            <person name="Mondo S."/>
            <person name="Robb S."/>
            <person name="Idnurm A."/>
            <person name="Muszewska A."/>
            <person name="Steczkiewicz K."/>
            <person name="Masonjones S."/>
            <person name="Liao H.L."/>
            <person name="Gajdeczka M.T."/>
            <person name="Anike F."/>
            <person name="Vuek A."/>
            <person name="Anishchenko I.M."/>
            <person name="Voigt K."/>
            <person name="de Hoog G.S."/>
            <person name="Smith M.E."/>
            <person name="Heitman J."/>
            <person name="Vilgalys R."/>
            <person name="Stajich J.E."/>
        </authorList>
    </citation>
    <scope>NUCLEOTIDE SEQUENCE [LARGE SCALE GENOMIC DNA]</scope>
    <source>
        <strain evidence="2 3">CBS 357.93</strain>
    </source>
</reference>
<organism evidence="2 3">
    <name type="scientific">Rhizopus azygosporus</name>
    <name type="common">Rhizopus microsporus var. azygosporus</name>
    <dbReference type="NCBI Taxonomy" id="86630"/>
    <lineage>
        <taxon>Eukaryota</taxon>
        <taxon>Fungi</taxon>
        <taxon>Fungi incertae sedis</taxon>
        <taxon>Mucoromycota</taxon>
        <taxon>Mucoromycotina</taxon>
        <taxon>Mucoromycetes</taxon>
        <taxon>Mucorales</taxon>
        <taxon>Mucorineae</taxon>
        <taxon>Rhizopodaceae</taxon>
        <taxon>Rhizopus</taxon>
    </lineage>
</organism>
<feature type="compositionally biased region" description="Basic and acidic residues" evidence="1">
    <location>
        <begin position="182"/>
        <end position="192"/>
    </location>
</feature>
<keyword evidence="3" id="KW-1185">Reference proteome</keyword>
<dbReference type="Proteomes" id="UP000252139">
    <property type="component" value="Unassembled WGS sequence"/>
</dbReference>